<feature type="transmembrane region" description="Helical" evidence="10">
    <location>
        <begin position="52"/>
        <end position="72"/>
    </location>
</feature>
<evidence type="ECO:0000256" key="5">
    <source>
        <dbReference type="ARBA" id="ARBA00022967"/>
    </source>
</evidence>
<dbReference type="Proteomes" id="UP000002033">
    <property type="component" value="Chromosome"/>
</dbReference>
<dbReference type="Gene3D" id="1.10.287.70">
    <property type="match status" value="1"/>
</dbReference>
<dbReference type="InterPro" id="IPR035973">
    <property type="entry name" value="Cyt_c_oxidase_su3-like_sf"/>
</dbReference>
<gene>
    <name evidence="12" type="ordered locus">Hden_2903</name>
</gene>
<dbReference type="EC" id="7.1.1.9" evidence="3"/>
<comment type="subcellular location">
    <subcellularLocation>
        <location evidence="1">Membrane</location>
        <topology evidence="1">Multi-pass membrane protein</topology>
    </subcellularLocation>
</comment>
<keyword evidence="13" id="KW-1185">Reference proteome</keyword>
<dbReference type="PANTHER" id="PTHR11403">
    <property type="entry name" value="CYTOCHROME C OXIDASE SUBUNIT III"/>
    <property type="match status" value="1"/>
</dbReference>
<dbReference type="GO" id="GO:0019646">
    <property type="term" value="P:aerobic electron transport chain"/>
    <property type="evidence" value="ECO:0007669"/>
    <property type="project" value="InterPro"/>
</dbReference>
<reference evidence="13" key="1">
    <citation type="journal article" date="2011" name="J. Bacteriol.">
        <title>Genome sequences of eight morphologically diverse alphaproteobacteria.</title>
        <authorList>
            <consortium name="US DOE Joint Genome Institute"/>
            <person name="Brown P.J."/>
            <person name="Kysela D.T."/>
            <person name="Buechlein A."/>
            <person name="Hemmerich C."/>
            <person name="Brun Y.V."/>
        </authorList>
    </citation>
    <scope>NUCLEOTIDE SEQUENCE [LARGE SCALE GENOMIC DNA]</scope>
    <source>
        <strain evidence="13">ATCC 51888 / DSM 1869 / NCIB 11706 / TK 0415</strain>
    </source>
</reference>
<keyword evidence="5" id="KW-1278">Translocase</keyword>
<organism evidence="12 13">
    <name type="scientific">Hyphomicrobium denitrificans (strain ATCC 51888 / DSM 1869 / NCIMB 11706 / TK 0415)</name>
    <dbReference type="NCBI Taxonomy" id="582899"/>
    <lineage>
        <taxon>Bacteria</taxon>
        <taxon>Pseudomonadati</taxon>
        <taxon>Pseudomonadota</taxon>
        <taxon>Alphaproteobacteria</taxon>
        <taxon>Hyphomicrobiales</taxon>
        <taxon>Hyphomicrobiaceae</taxon>
        <taxon>Hyphomicrobium</taxon>
    </lineage>
</organism>
<dbReference type="RefSeq" id="WP_013216858.1">
    <property type="nucleotide sequence ID" value="NC_014313.1"/>
</dbReference>
<dbReference type="InterPro" id="IPR033945">
    <property type="entry name" value="Cyt_c_oxase_su3_dom"/>
</dbReference>
<evidence type="ECO:0000256" key="10">
    <source>
        <dbReference type="SAM" id="Phobius"/>
    </source>
</evidence>
<keyword evidence="7 10" id="KW-0472">Membrane</keyword>
<accession>D8JUR9</accession>
<evidence type="ECO:0000256" key="9">
    <source>
        <dbReference type="ARBA" id="ARBA00031625"/>
    </source>
</evidence>
<evidence type="ECO:0000256" key="4">
    <source>
        <dbReference type="ARBA" id="ARBA00022692"/>
    </source>
</evidence>
<dbReference type="OrthoDB" id="9810850at2"/>
<keyword evidence="6 10" id="KW-1133">Transmembrane helix</keyword>
<dbReference type="InterPro" id="IPR024791">
    <property type="entry name" value="Cyt_c/ubiquinol_Oxase_su3"/>
</dbReference>
<name>D8JUR9_HYPDA</name>
<protein>
    <recommendedName>
        <fullName evidence="3">cytochrome-c oxidase</fullName>
        <ecNumber evidence="3">7.1.1.9</ecNumber>
    </recommendedName>
    <alternativeName>
        <fullName evidence="8">Cytochrome aa3 subunit 3</fullName>
    </alternativeName>
    <alternativeName>
        <fullName evidence="9">Cytochrome c oxidase polypeptide III</fullName>
    </alternativeName>
</protein>
<evidence type="ECO:0000313" key="12">
    <source>
        <dbReference type="EMBL" id="ADJ24699.1"/>
    </source>
</evidence>
<dbReference type="GO" id="GO:0016020">
    <property type="term" value="C:membrane"/>
    <property type="evidence" value="ECO:0007669"/>
    <property type="project" value="UniProtKB-SubCell"/>
</dbReference>
<dbReference type="GO" id="GO:0004129">
    <property type="term" value="F:cytochrome-c oxidase activity"/>
    <property type="evidence" value="ECO:0007669"/>
    <property type="project" value="UniProtKB-EC"/>
</dbReference>
<feature type="transmembrane region" description="Helical" evidence="10">
    <location>
        <begin position="282"/>
        <end position="302"/>
    </location>
</feature>
<feature type="transmembrane region" description="Helical" evidence="10">
    <location>
        <begin position="93"/>
        <end position="114"/>
    </location>
</feature>
<dbReference type="InterPro" id="IPR013833">
    <property type="entry name" value="Cyt_c_oxidase_su3_a-hlx"/>
</dbReference>
<dbReference type="KEGG" id="hdn:Hden_2903"/>
<dbReference type="AlphaFoldDB" id="D8JUR9"/>
<dbReference type="InterPro" id="IPR000298">
    <property type="entry name" value="Cyt_c_oxidase-like_su3"/>
</dbReference>
<evidence type="ECO:0000256" key="2">
    <source>
        <dbReference type="ARBA" id="ARBA00010581"/>
    </source>
</evidence>
<dbReference type="eggNOG" id="COG1845">
    <property type="taxonomic scope" value="Bacteria"/>
</dbReference>
<evidence type="ECO:0000256" key="1">
    <source>
        <dbReference type="ARBA" id="ARBA00004141"/>
    </source>
</evidence>
<evidence type="ECO:0000256" key="6">
    <source>
        <dbReference type="ARBA" id="ARBA00022989"/>
    </source>
</evidence>
<dbReference type="SUPFAM" id="SSF81452">
    <property type="entry name" value="Cytochrome c oxidase subunit III-like"/>
    <property type="match status" value="1"/>
</dbReference>
<dbReference type="PANTHER" id="PTHR11403:SF7">
    <property type="entry name" value="CYTOCHROME C OXIDASE SUBUNIT 3"/>
    <property type="match status" value="1"/>
</dbReference>
<dbReference type="CDD" id="cd01665">
    <property type="entry name" value="Cyt_c_Oxidase_III"/>
    <property type="match status" value="1"/>
</dbReference>
<dbReference type="Pfam" id="PF00510">
    <property type="entry name" value="COX3"/>
    <property type="match status" value="1"/>
</dbReference>
<dbReference type="STRING" id="582899.Hden_2903"/>
<keyword evidence="4 10" id="KW-0812">Transmembrane</keyword>
<evidence type="ECO:0000259" key="11">
    <source>
        <dbReference type="PROSITE" id="PS50253"/>
    </source>
</evidence>
<proteinExistence type="inferred from homology"/>
<feature type="transmembrane region" description="Helical" evidence="10">
    <location>
        <begin position="201"/>
        <end position="223"/>
    </location>
</feature>
<comment type="similarity">
    <text evidence="2">Belongs to the cytochrome c oxidase subunit 3 family.</text>
</comment>
<feature type="transmembrane region" description="Helical" evidence="10">
    <location>
        <begin position="169"/>
        <end position="189"/>
    </location>
</feature>
<feature type="transmembrane region" description="Helical" evidence="10">
    <location>
        <begin position="21"/>
        <end position="40"/>
    </location>
</feature>
<evidence type="ECO:0000256" key="8">
    <source>
        <dbReference type="ARBA" id="ARBA00031400"/>
    </source>
</evidence>
<feature type="domain" description="Heme-copper oxidase subunit III family profile" evidence="11">
    <location>
        <begin position="7"/>
        <end position="303"/>
    </location>
</feature>
<dbReference type="EMBL" id="CP002083">
    <property type="protein sequence ID" value="ADJ24699.1"/>
    <property type="molecule type" value="Genomic_DNA"/>
</dbReference>
<feature type="transmembrane region" description="Helical" evidence="10">
    <location>
        <begin position="235"/>
        <end position="261"/>
    </location>
</feature>
<dbReference type="HOGENOM" id="CLU_044071_0_0_5"/>
<dbReference type="PROSITE" id="PS50253">
    <property type="entry name" value="COX3"/>
    <property type="match status" value="1"/>
</dbReference>
<sequence length="311" mass="34371">MADTHVKHHDYHLVNPSPWPLLASVAALITAIGGIAWMRTHVDGEGVLGIKGWYLFAIGFAALVATAWAWWVDIIREANEGYQTPVVQLHLRYGMLMFIASEAMFFVAWFWAYFDSALFPAGVHELMNNAGQLVGLTTRDQVFGGKWPPVPAETAAAIPGYFKHTFDPWGLPLVNTLILLTSGCTVTWAHHSLLKNDRRGLVIGLLLTVLLGITFTICQAIEYSHAGFSFAGHNYGSTFFMATGFHGAHVIIGTIFLFVCLVRAIRGAFTPKQHFGFEAAAWYWHFVDVVWLFLFACIYVWGAGPTVAGGH</sequence>
<evidence type="ECO:0000256" key="3">
    <source>
        <dbReference type="ARBA" id="ARBA00012949"/>
    </source>
</evidence>
<evidence type="ECO:0000256" key="7">
    <source>
        <dbReference type="ARBA" id="ARBA00023136"/>
    </source>
</evidence>
<evidence type="ECO:0000313" key="13">
    <source>
        <dbReference type="Proteomes" id="UP000002033"/>
    </source>
</evidence>
<dbReference type="FunFam" id="1.20.120.80:FF:000003">
    <property type="entry name" value="Cytochrome c oxidase subunit 3"/>
    <property type="match status" value="1"/>
</dbReference>
<dbReference type="Gene3D" id="1.20.120.80">
    <property type="entry name" value="Cytochrome c oxidase, subunit III, four-helix bundle"/>
    <property type="match status" value="1"/>
</dbReference>